<keyword evidence="8" id="KW-0809">Transit peptide</keyword>
<keyword evidence="6" id="KW-0274">FAD</keyword>
<proteinExistence type="inferred from homology"/>
<comment type="catalytic activity">
    <reaction evidence="14">
        <text>(R)-malate + A = oxaloacetate + AH2</text>
        <dbReference type="Rhea" id="RHEA:67460"/>
        <dbReference type="ChEBI" id="CHEBI:13193"/>
        <dbReference type="ChEBI" id="CHEBI:15588"/>
        <dbReference type="ChEBI" id="CHEBI:16452"/>
        <dbReference type="ChEBI" id="CHEBI:17499"/>
    </reaction>
    <physiologicalReaction direction="left-to-right" evidence="14">
        <dbReference type="Rhea" id="RHEA:67461"/>
    </physiologicalReaction>
</comment>
<evidence type="ECO:0000256" key="15">
    <source>
        <dbReference type="ARBA" id="ARBA00051778"/>
    </source>
</evidence>
<dbReference type="PANTHER" id="PTHR43716:SF1">
    <property type="entry name" value="D-2-HYDROXYGLUTARATE DEHYDROGENASE, MITOCHONDRIAL"/>
    <property type="match status" value="1"/>
</dbReference>
<evidence type="ECO:0000256" key="11">
    <source>
        <dbReference type="ARBA" id="ARBA00039003"/>
    </source>
</evidence>
<dbReference type="SUPFAM" id="SSF56176">
    <property type="entry name" value="FAD-binding/transporter-associated domain-like"/>
    <property type="match status" value="1"/>
</dbReference>
<dbReference type="Pfam" id="PF02913">
    <property type="entry name" value="FAD-oxidase_C"/>
    <property type="match status" value="1"/>
</dbReference>
<evidence type="ECO:0000313" key="17">
    <source>
        <dbReference type="EMBL" id="GAQ88748.1"/>
    </source>
</evidence>
<dbReference type="PROSITE" id="PS51387">
    <property type="entry name" value="FAD_PCMH"/>
    <property type="match status" value="1"/>
</dbReference>
<evidence type="ECO:0000256" key="4">
    <source>
        <dbReference type="ARBA" id="ARBA00022630"/>
    </source>
</evidence>
<evidence type="ECO:0000256" key="12">
    <source>
        <dbReference type="ARBA" id="ARBA00039639"/>
    </source>
</evidence>
<keyword evidence="18" id="KW-1185">Reference proteome</keyword>
<evidence type="ECO:0000313" key="18">
    <source>
        <dbReference type="Proteomes" id="UP000054558"/>
    </source>
</evidence>
<dbReference type="Gene3D" id="1.10.45.10">
    <property type="entry name" value="Vanillyl-alcohol Oxidase, Chain A, domain 4"/>
    <property type="match status" value="1"/>
</dbReference>
<dbReference type="InterPro" id="IPR016171">
    <property type="entry name" value="Vanillyl_alc_oxidase_C-sub2"/>
</dbReference>
<dbReference type="InterPro" id="IPR016164">
    <property type="entry name" value="FAD-linked_Oxase-like_C"/>
</dbReference>
<keyword evidence="9" id="KW-0560">Oxidoreductase</keyword>
<sequence>MAVSPWTPPLQSQQWRSYSASAPVPARDPSFAQLTSDDVRFFQGVLGLGGVVTDDDLLAVANTDWMNKYHGKSKLLLRPRTTEQVSRVLAHCHERRLAVVPQGGNSGLVGGSVPLFDEVILNLGAMDRIVSFDEVSGILVCEAGCILEKVDAYLAERGFVFPLDLGAKGSCQIGGNISTNAGGLRLLRYGSLHGNVLGLEVVLADGTVVDTLKTLRKDNTGYDVKQLFVGGEGTLGVVTQAAILTPPKARAVNVALLACASFQDALTAFRLAKQELGEVLSAFEFFDRTCLDLVLKHHSAIRDPLPPEEDGAPPYPFYLLVETAGSNQEHDSAKWDAFLEAASAGEVVQNGTIAQDAGQAAGLWAIREGITESLAKNGVVYKYDFSLPVTDLYRLVEDTQQRIGPLGVAVGYGHLGDGNLHLNVSAPAYSDALRARLEPWVYEWTAQHRGSISAEHGLGQMKPHALRYSKADSAIELMASLKRLLDPRGILNPYKVLPDEADKRDATSKKQQT</sequence>
<dbReference type="Proteomes" id="UP000054558">
    <property type="component" value="Unassembled WGS sequence"/>
</dbReference>
<dbReference type="GO" id="GO:0006108">
    <property type="term" value="P:malate metabolic process"/>
    <property type="evidence" value="ECO:0007669"/>
    <property type="project" value="UniProtKB-ARBA"/>
</dbReference>
<dbReference type="OrthoDB" id="5332616at2759"/>
<evidence type="ECO:0000256" key="9">
    <source>
        <dbReference type="ARBA" id="ARBA00023002"/>
    </source>
</evidence>
<evidence type="ECO:0000256" key="8">
    <source>
        <dbReference type="ARBA" id="ARBA00022946"/>
    </source>
</evidence>
<comment type="cofactor">
    <cofactor evidence="1">
        <name>FAD</name>
        <dbReference type="ChEBI" id="CHEBI:57692"/>
    </cofactor>
</comment>
<dbReference type="FunFam" id="3.30.70.2190:FF:000001">
    <property type="entry name" value="D-2-hydroxyglutarate dehydrogenase mitochondrial"/>
    <property type="match status" value="1"/>
</dbReference>
<gene>
    <name evidence="17" type="ORF">KFL_004560090</name>
</gene>
<dbReference type="EC" id="1.1.99.39" evidence="11"/>
<dbReference type="GO" id="GO:0071949">
    <property type="term" value="F:FAD binding"/>
    <property type="evidence" value="ECO:0007669"/>
    <property type="project" value="InterPro"/>
</dbReference>
<dbReference type="InterPro" id="IPR016167">
    <property type="entry name" value="FAD-bd_PCMH_sub1"/>
</dbReference>
<keyword evidence="7" id="KW-0862">Zinc</keyword>
<dbReference type="Gene3D" id="3.30.43.10">
    <property type="entry name" value="Uridine Diphospho-n-acetylenolpyruvylglucosamine Reductase, domain 2"/>
    <property type="match status" value="1"/>
</dbReference>
<dbReference type="Pfam" id="PF01565">
    <property type="entry name" value="FAD_binding_4"/>
    <property type="match status" value="1"/>
</dbReference>
<dbReference type="Gene3D" id="3.30.70.2190">
    <property type="match status" value="1"/>
</dbReference>
<comment type="similarity">
    <text evidence="3">Belongs to the FAD-binding oxidoreductase/transferase type 4 family.</text>
</comment>
<dbReference type="FunFam" id="1.10.45.10:FF:000001">
    <property type="entry name" value="D-lactate dehydrogenase mitochondrial"/>
    <property type="match status" value="1"/>
</dbReference>
<dbReference type="FunFam" id="3.30.465.10:FF:000053">
    <property type="entry name" value="D-lactate dehydrogenase (Cytochrome), putative"/>
    <property type="match status" value="1"/>
</dbReference>
<dbReference type="InterPro" id="IPR016169">
    <property type="entry name" value="FAD-bd_PCMH_sub2"/>
</dbReference>
<evidence type="ECO:0000256" key="1">
    <source>
        <dbReference type="ARBA" id="ARBA00001974"/>
    </source>
</evidence>
<evidence type="ECO:0000256" key="14">
    <source>
        <dbReference type="ARBA" id="ARBA00049267"/>
    </source>
</evidence>
<keyword evidence="4" id="KW-0285">Flavoprotein</keyword>
<dbReference type="EMBL" id="DF237405">
    <property type="protein sequence ID" value="GAQ88748.1"/>
    <property type="molecule type" value="Genomic_DNA"/>
</dbReference>
<name>A0A1Y1IKY2_KLENI</name>
<protein>
    <recommendedName>
        <fullName evidence="12">D-2-hydroxyglutarate dehydrogenase, mitochondrial</fullName>
        <ecNumber evidence="11">1.1.99.39</ecNumber>
    </recommendedName>
</protein>
<dbReference type="InterPro" id="IPR006094">
    <property type="entry name" value="Oxid_FAD_bind_N"/>
</dbReference>
<dbReference type="OMA" id="YNEDWMR"/>
<dbReference type="InterPro" id="IPR036318">
    <property type="entry name" value="FAD-bd_PCMH-like_sf"/>
</dbReference>
<dbReference type="FunFam" id="3.30.70.2740:FF:000002">
    <property type="entry name" value="D-2-hydroxyglutarate dehydrogenase mitochondrial"/>
    <property type="match status" value="1"/>
</dbReference>
<keyword evidence="10" id="KW-0496">Mitochondrion</keyword>
<dbReference type="AlphaFoldDB" id="A0A1Y1IKY2"/>
<dbReference type="GO" id="GO:0005739">
    <property type="term" value="C:mitochondrion"/>
    <property type="evidence" value="ECO:0000318"/>
    <property type="project" value="GO_Central"/>
</dbReference>
<evidence type="ECO:0000256" key="6">
    <source>
        <dbReference type="ARBA" id="ARBA00022827"/>
    </source>
</evidence>
<organism evidence="17 18">
    <name type="scientific">Klebsormidium nitens</name>
    <name type="common">Green alga</name>
    <name type="synonym">Ulothrix nitens</name>
    <dbReference type="NCBI Taxonomy" id="105231"/>
    <lineage>
        <taxon>Eukaryota</taxon>
        <taxon>Viridiplantae</taxon>
        <taxon>Streptophyta</taxon>
        <taxon>Klebsormidiophyceae</taxon>
        <taxon>Klebsormidiales</taxon>
        <taxon>Klebsormidiaceae</taxon>
        <taxon>Klebsormidium</taxon>
    </lineage>
</organism>
<evidence type="ECO:0000256" key="2">
    <source>
        <dbReference type="ARBA" id="ARBA00004173"/>
    </source>
</evidence>
<comment type="subcellular location">
    <subcellularLocation>
        <location evidence="2">Mitochondrion</location>
    </subcellularLocation>
</comment>
<evidence type="ECO:0000256" key="7">
    <source>
        <dbReference type="ARBA" id="ARBA00022833"/>
    </source>
</evidence>
<comment type="function">
    <text evidence="13">Catalyzes the oxidation of D-2-hydroxyglutarate (D-2-HG) to alpha-ketoglutarate. Also catalyzes the oxidation of other D-2-hydroxyacids, such as D-malate (D-MAL) and D-lactate (D-LAC). Exhibits high activities towards D-2-HG and D-MAL but a very weak activity towards D-LAC.</text>
</comment>
<feature type="domain" description="FAD-binding PCMH-type" evidence="16">
    <location>
        <begin position="69"/>
        <end position="248"/>
    </location>
</feature>
<evidence type="ECO:0000256" key="10">
    <source>
        <dbReference type="ARBA" id="ARBA00023128"/>
    </source>
</evidence>
<dbReference type="GO" id="GO:0046872">
    <property type="term" value="F:metal ion binding"/>
    <property type="evidence" value="ECO:0007669"/>
    <property type="project" value="UniProtKB-KW"/>
</dbReference>
<evidence type="ECO:0000256" key="13">
    <source>
        <dbReference type="ARBA" id="ARBA00045410"/>
    </source>
</evidence>
<keyword evidence="5" id="KW-0479">Metal-binding</keyword>
<comment type="catalytic activity">
    <reaction evidence="15">
        <text>(R)-2-hydroxyglutarate + A = 2-oxoglutarate + AH2</text>
        <dbReference type="Rhea" id="RHEA:38295"/>
        <dbReference type="ChEBI" id="CHEBI:13193"/>
        <dbReference type="ChEBI" id="CHEBI:15801"/>
        <dbReference type="ChEBI" id="CHEBI:16810"/>
        <dbReference type="ChEBI" id="CHEBI:17499"/>
        <dbReference type="EC" id="1.1.99.39"/>
    </reaction>
</comment>
<dbReference type="GO" id="GO:0051990">
    <property type="term" value="F:(R)-2-hydroxyglutarate dehydrogenase activity"/>
    <property type="evidence" value="ECO:0007669"/>
    <property type="project" value="UniProtKB-EC"/>
</dbReference>
<dbReference type="PANTHER" id="PTHR43716">
    <property type="entry name" value="D-2-HYDROXYGLUTARATE DEHYDROGENASE, MITOCHONDRIAL"/>
    <property type="match status" value="1"/>
</dbReference>
<dbReference type="InterPro" id="IPR004113">
    <property type="entry name" value="FAD-bd_oxidored_4_C"/>
</dbReference>
<evidence type="ECO:0000259" key="16">
    <source>
        <dbReference type="PROSITE" id="PS51387"/>
    </source>
</evidence>
<dbReference type="InterPro" id="IPR051264">
    <property type="entry name" value="FAD-oxidored/transferase_4"/>
</dbReference>
<evidence type="ECO:0000256" key="3">
    <source>
        <dbReference type="ARBA" id="ARBA00008000"/>
    </source>
</evidence>
<dbReference type="Gene3D" id="3.30.465.10">
    <property type="match status" value="1"/>
</dbReference>
<evidence type="ECO:0000256" key="5">
    <source>
        <dbReference type="ARBA" id="ARBA00022723"/>
    </source>
</evidence>
<dbReference type="InterPro" id="IPR016166">
    <property type="entry name" value="FAD-bd_PCMH"/>
</dbReference>
<reference evidence="17 18" key="1">
    <citation type="journal article" date="2014" name="Nat. Commun.">
        <title>Klebsormidium flaccidum genome reveals primary factors for plant terrestrial adaptation.</title>
        <authorList>
            <person name="Hori K."/>
            <person name="Maruyama F."/>
            <person name="Fujisawa T."/>
            <person name="Togashi T."/>
            <person name="Yamamoto N."/>
            <person name="Seo M."/>
            <person name="Sato S."/>
            <person name="Yamada T."/>
            <person name="Mori H."/>
            <person name="Tajima N."/>
            <person name="Moriyama T."/>
            <person name="Ikeuchi M."/>
            <person name="Watanabe M."/>
            <person name="Wada H."/>
            <person name="Kobayashi K."/>
            <person name="Saito M."/>
            <person name="Masuda T."/>
            <person name="Sasaki-Sekimoto Y."/>
            <person name="Mashiguchi K."/>
            <person name="Awai K."/>
            <person name="Shimojima M."/>
            <person name="Masuda S."/>
            <person name="Iwai M."/>
            <person name="Nobusawa T."/>
            <person name="Narise T."/>
            <person name="Kondo S."/>
            <person name="Saito H."/>
            <person name="Sato R."/>
            <person name="Murakawa M."/>
            <person name="Ihara Y."/>
            <person name="Oshima-Yamada Y."/>
            <person name="Ohtaka K."/>
            <person name="Satoh M."/>
            <person name="Sonobe K."/>
            <person name="Ishii M."/>
            <person name="Ohtani R."/>
            <person name="Kanamori-Sato M."/>
            <person name="Honoki R."/>
            <person name="Miyazaki D."/>
            <person name="Mochizuki H."/>
            <person name="Umetsu J."/>
            <person name="Higashi K."/>
            <person name="Shibata D."/>
            <person name="Kamiya Y."/>
            <person name="Sato N."/>
            <person name="Nakamura Y."/>
            <person name="Tabata S."/>
            <person name="Ida S."/>
            <person name="Kurokawa K."/>
            <person name="Ohta H."/>
        </authorList>
    </citation>
    <scope>NUCLEOTIDE SEQUENCE [LARGE SCALE GENOMIC DNA]</scope>
    <source>
        <strain evidence="17 18">NIES-2285</strain>
    </source>
</reference>
<dbReference type="Gene3D" id="3.30.70.2740">
    <property type="match status" value="1"/>
</dbReference>
<dbReference type="FunFam" id="3.30.43.10:FF:000002">
    <property type="entry name" value="D-2-hydroxyglutarate dehydrogenase, mitochondrial"/>
    <property type="match status" value="1"/>
</dbReference>
<dbReference type="SUPFAM" id="SSF55103">
    <property type="entry name" value="FAD-linked oxidases, C-terminal domain"/>
    <property type="match status" value="1"/>
</dbReference>
<dbReference type="STRING" id="105231.A0A1Y1IKY2"/>
<accession>A0A1Y1IKY2</accession>